<dbReference type="AlphaFoldDB" id="A0A853F168"/>
<evidence type="ECO:0000313" key="1">
    <source>
        <dbReference type="EMBL" id="NYT27402.1"/>
    </source>
</evidence>
<protein>
    <submittedName>
        <fullName evidence="1">Uncharacterized protein</fullName>
    </submittedName>
</protein>
<accession>A0A853F168</accession>
<dbReference type="EMBL" id="JACCHT010000001">
    <property type="protein sequence ID" value="NYT27402.1"/>
    <property type="molecule type" value="Genomic_DNA"/>
</dbReference>
<dbReference type="Proteomes" id="UP000568751">
    <property type="component" value="Unassembled WGS sequence"/>
</dbReference>
<gene>
    <name evidence="1" type="ORF">H0A76_05600</name>
</gene>
<name>A0A853F168_9GAMM</name>
<reference evidence="1 2" key="1">
    <citation type="submission" date="2020-05" db="EMBL/GenBank/DDBJ databases">
        <title>Horizontal transmission and recombination maintain forever young bacterial symbiont genomes.</title>
        <authorList>
            <person name="Russell S.L."/>
            <person name="Pepper-Tunick E."/>
            <person name="Svedberg J."/>
            <person name="Byrne A."/>
            <person name="Ruelas Castillo J."/>
            <person name="Vollmers C."/>
            <person name="Beinart R.A."/>
            <person name="Corbett-Detig R."/>
        </authorList>
    </citation>
    <scope>NUCLEOTIDE SEQUENCE [LARGE SCALE GENOMIC DNA]</scope>
    <source>
        <strain evidence="1">455</strain>
    </source>
</reference>
<sequence length="50" mass="5447">MLDFGENIKAGTGSILIKNNSDVTVAAINIASDTNKFSITNDKLTMMYQH</sequence>
<organism evidence="1 2">
    <name type="scientific">Candidatus Thiodubiliella endoseptemdiera</name>
    <dbReference type="NCBI Taxonomy" id="2738886"/>
    <lineage>
        <taxon>Bacteria</taxon>
        <taxon>Pseudomonadati</taxon>
        <taxon>Pseudomonadota</taxon>
        <taxon>Gammaproteobacteria</taxon>
        <taxon>Candidatus Pseudothioglobaceae</taxon>
        <taxon>Candidatus Thiodubiliella</taxon>
    </lineage>
</organism>
<comment type="caution">
    <text evidence="1">The sequence shown here is derived from an EMBL/GenBank/DDBJ whole genome shotgun (WGS) entry which is preliminary data.</text>
</comment>
<evidence type="ECO:0000313" key="2">
    <source>
        <dbReference type="Proteomes" id="UP000568751"/>
    </source>
</evidence>
<proteinExistence type="predicted"/>